<name>K0T4G8_THAOC</name>
<evidence type="ECO:0000256" key="1">
    <source>
        <dbReference type="ARBA" id="ARBA00004613"/>
    </source>
</evidence>
<dbReference type="Proteomes" id="UP000266841">
    <property type="component" value="Unassembled WGS sequence"/>
</dbReference>
<evidence type="ECO:0000256" key="3">
    <source>
        <dbReference type="ARBA" id="ARBA00022729"/>
    </source>
</evidence>
<dbReference type="InterPro" id="IPR013783">
    <property type="entry name" value="Ig-like_fold"/>
</dbReference>
<evidence type="ECO:0000256" key="2">
    <source>
        <dbReference type="ARBA" id="ARBA00022525"/>
    </source>
</evidence>
<feature type="compositionally biased region" description="Basic and acidic residues" evidence="4">
    <location>
        <begin position="449"/>
        <end position="460"/>
    </location>
</feature>
<feature type="domain" description="SD-repeat containing protein B" evidence="5">
    <location>
        <begin position="2"/>
        <end position="100"/>
    </location>
</feature>
<sequence>QVFKDLNRDGLFDLSETGLSDVAVALYDCDGNYNDATITDSDGFYKFQNVEVGCYYIIAVKKVPDSEFSPVVEGGNQISAIPSEGFGNSSPKVELNVGDKEESFLIGVYQLADPPPTPPTASSSFDPAKHIGGCPDEWVGGTNTAYEEGDMVSITVSSSPLQKIAYICKAWPFSSFCGRYAPNSGLPDDQQGWTMNSGCTGTIAPTTAPSFGTLNLVAGGCPRDYDENNLSGIEAGDQVSLVLSAAPNERRAVYECKSGAISSYCSNAVFMPGGPLPFAWDLKGYCDGTNSSTASHRVQQRRRDVTAPATCEQETDDGVQVNKCHYEKDITTTGVTCTCSDAGCPNPDGLTGSACKKDVTKTNCPSVDAYSSSATYGAGDVRRGHTTCCAATARTNPHSRLESGLMRLHGTIEVRSAARFADKGHFLTEARAKFSTDARFEGLPGPLRDPIRDPRAEGFR</sequence>
<comment type="subcellular location">
    <subcellularLocation>
        <location evidence="1">Secreted</location>
    </subcellularLocation>
</comment>
<dbReference type="EMBL" id="AGNL01016165">
    <property type="protein sequence ID" value="EJK65222.1"/>
    <property type="molecule type" value="Genomic_DNA"/>
</dbReference>
<dbReference type="AlphaFoldDB" id="K0T4G8"/>
<dbReference type="InterPro" id="IPR033764">
    <property type="entry name" value="Sdr_B"/>
</dbReference>
<feature type="region of interest" description="Disordered" evidence="4">
    <location>
        <begin position="439"/>
        <end position="460"/>
    </location>
</feature>
<dbReference type="SUPFAM" id="SSF117074">
    <property type="entry name" value="Hypothetical protein PA1324"/>
    <property type="match status" value="1"/>
</dbReference>
<dbReference type="Pfam" id="PF17210">
    <property type="entry name" value="SdrD_B"/>
    <property type="match status" value="1"/>
</dbReference>
<keyword evidence="3" id="KW-0732">Signal</keyword>
<feature type="non-terminal residue" evidence="6">
    <location>
        <position position="1"/>
    </location>
</feature>
<protein>
    <recommendedName>
        <fullName evidence="5">SD-repeat containing protein B domain-containing protein</fullName>
    </recommendedName>
</protein>
<evidence type="ECO:0000313" key="6">
    <source>
        <dbReference type="EMBL" id="EJK65222.1"/>
    </source>
</evidence>
<organism evidence="6 7">
    <name type="scientific">Thalassiosira oceanica</name>
    <name type="common">Marine diatom</name>
    <dbReference type="NCBI Taxonomy" id="159749"/>
    <lineage>
        <taxon>Eukaryota</taxon>
        <taxon>Sar</taxon>
        <taxon>Stramenopiles</taxon>
        <taxon>Ochrophyta</taxon>
        <taxon>Bacillariophyta</taxon>
        <taxon>Coscinodiscophyceae</taxon>
        <taxon>Thalassiosirophycidae</taxon>
        <taxon>Thalassiosirales</taxon>
        <taxon>Thalassiosiraceae</taxon>
        <taxon>Thalassiosira</taxon>
    </lineage>
</organism>
<keyword evidence="7" id="KW-1185">Reference proteome</keyword>
<evidence type="ECO:0000256" key="4">
    <source>
        <dbReference type="SAM" id="MobiDB-lite"/>
    </source>
</evidence>
<accession>K0T4G8</accession>
<dbReference type="Gene3D" id="2.60.40.10">
    <property type="entry name" value="Immunoglobulins"/>
    <property type="match status" value="1"/>
</dbReference>
<comment type="caution">
    <text evidence="6">The sequence shown here is derived from an EMBL/GenBank/DDBJ whole genome shotgun (WGS) entry which is preliminary data.</text>
</comment>
<dbReference type="GO" id="GO:0005576">
    <property type="term" value="C:extracellular region"/>
    <property type="evidence" value="ECO:0007669"/>
    <property type="project" value="UniProtKB-SubCell"/>
</dbReference>
<gene>
    <name evidence="6" type="ORF">THAOC_13947</name>
</gene>
<evidence type="ECO:0000259" key="5">
    <source>
        <dbReference type="Pfam" id="PF17210"/>
    </source>
</evidence>
<evidence type="ECO:0000313" key="7">
    <source>
        <dbReference type="Proteomes" id="UP000266841"/>
    </source>
</evidence>
<keyword evidence="2" id="KW-0964">Secreted</keyword>
<dbReference type="OrthoDB" id="5946976at2759"/>
<proteinExistence type="predicted"/>
<reference evidence="6 7" key="1">
    <citation type="journal article" date="2012" name="Genome Biol.">
        <title>Genome and low-iron response of an oceanic diatom adapted to chronic iron limitation.</title>
        <authorList>
            <person name="Lommer M."/>
            <person name="Specht M."/>
            <person name="Roy A.S."/>
            <person name="Kraemer L."/>
            <person name="Andreson R."/>
            <person name="Gutowska M.A."/>
            <person name="Wolf J."/>
            <person name="Bergner S.V."/>
            <person name="Schilhabel M.B."/>
            <person name="Klostermeier U.C."/>
            <person name="Beiko R.G."/>
            <person name="Rosenstiel P."/>
            <person name="Hippler M."/>
            <person name="Laroche J."/>
        </authorList>
    </citation>
    <scope>NUCLEOTIDE SEQUENCE [LARGE SCALE GENOMIC DNA]</scope>
    <source>
        <strain evidence="6 7">CCMP1005</strain>
    </source>
</reference>